<evidence type="ECO:0000313" key="2">
    <source>
        <dbReference type="Proteomes" id="UP000253208"/>
    </source>
</evidence>
<dbReference type="GO" id="GO:0047355">
    <property type="term" value="F:CDP-glycerol glycerophosphotransferase activity"/>
    <property type="evidence" value="ECO:0007669"/>
    <property type="project" value="InterPro"/>
</dbReference>
<dbReference type="Gene3D" id="3.40.50.12580">
    <property type="match status" value="1"/>
</dbReference>
<protein>
    <recommendedName>
        <fullName evidence="3">CDP-Glycerol:Poly(Glycerophosphate) glycerophosphotransferase</fullName>
    </recommendedName>
</protein>
<dbReference type="Pfam" id="PF04464">
    <property type="entry name" value="Glyphos_transf"/>
    <property type="match status" value="1"/>
</dbReference>
<dbReference type="SUPFAM" id="SSF53756">
    <property type="entry name" value="UDP-Glycosyltransferase/glycogen phosphorylase"/>
    <property type="match status" value="1"/>
</dbReference>
<dbReference type="PANTHER" id="PTHR37316">
    <property type="entry name" value="TEICHOIC ACID GLYCEROL-PHOSPHATE PRIMASE"/>
    <property type="match status" value="1"/>
</dbReference>
<dbReference type="InterPro" id="IPR051612">
    <property type="entry name" value="Teichoic_Acid_Biosynth"/>
</dbReference>
<dbReference type="InterPro" id="IPR007554">
    <property type="entry name" value="Glycerophosphate_synth"/>
</dbReference>
<dbReference type="GO" id="GO:0016020">
    <property type="term" value="C:membrane"/>
    <property type="evidence" value="ECO:0007669"/>
    <property type="project" value="InterPro"/>
</dbReference>
<comment type="caution">
    <text evidence="1">The sequence shown here is derived from an EMBL/GenBank/DDBJ whole genome shotgun (WGS) entry which is preliminary data.</text>
</comment>
<name>A0A367G1U2_9FIRM</name>
<organism evidence="1 2">
    <name type="scientific">Blautia obeum</name>
    <dbReference type="NCBI Taxonomy" id="40520"/>
    <lineage>
        <taxon>Bacteria</taxon>
        <taxon>Bacillati</taxon>
        <taxon>Bacillota</taxon>
        <taxon>Clostridia</taxon>
        <taxon>Lachnospirales</taxon>
        <taxon>Lachnospiraceae</taxon>
        <taxon>Blautia</taxon>
    </lineage>
</organism>
<reference evidence="1 2" key="1">
    <citation type="submission" date="2018-02" db="EMBL/GenBank/DDBJ databases">
        <title>Complete genome sequencing of Faecalibacterium prausnitzii strains isolated from the human gut.</title>
        <authorList>
            <person name="Fitzgerald B.C."/>
            <person name="Shkoporov A.N."/>
            <person name="Ross P.R."/>
            <person name="Hill C."/>
        </authorList>
    </citation>
    <scope>NUCLEOTIDE SEQUENCE [LARGE SCALE GENOMIC DNA]</scope>
    <source>
        <strain evidence="1 2">APC942/31-1</strain>
    </source>
</reference>
<gene>
    <name evidence="1" type="ORF">C4886_07645</name>
</gene>
<evidence type="ECO:0008006" key="3">
    <source>
        <dbReference type="Google" id="ProtNLM"/>
    </source>
</evidence>
<proteinExistence type="predicted"/>
<evidence type="ECO:0000313" key="1">
    <source>
        <dbReference type="EMBL" id="RCH44183.1"/>
    </source>
</evidence>
<dbReference type="EMBL" id="PSQG01000009">
    <property type="protein sequence ID" value="RCH44183.1"/>
    <property type="molecule type" value="Genomic_DNA"/>
</dbReference>
<dbReference type="InterPro" id="IPR043148">
    <property type="entry name" value="TagF_C"/>
</dbReference>
<dbReference type="RefSeq" id="WP_114002046.1">
    <property type="nucleotide sequence ID" value="NZ_PSQG01000009.1"/>
</dbReference>
<sequence length="922" mass="109076">MNREYEFSVVVFAKDTAKLYRTFKNVREVTPEGTVQILAVCIAGDMDIPDERDMRELEEAGEKEKELKDEELDKIYGEFNPEDPRFREMLDDRDLLYIDGLECGDLVAELKDKIAGSYVVFAKAGIRFSPKSSAEIRRCFEEENRDVVLTKIRGKGNIYVREHNNYCNRFTEKTTLDNNVYLLHQLYTAYTFAADQVKWVSEIRPEIWYLDVMTMVYQSVVSCRSLGVASGEDIYVQILADHLMVDDWKNMLQDPDQLEVFYQEFFRKIADCRIKENPVHEKNADYVLLYYSAKIADIIFDNEKLDEEKKCRYEEGIESFLKQMEFPEIVMSNQHISRANKVYLLRKYYPDICKKFPDQADTILNPIYDNLRVKIFQPEKDQLHCEFSIVEPVSRTNRAYMMTGGNTYEARWKYTLERTGWCREESAVEKLYIVDIPLSEIREFISWGTGTDGHINKMYNISYGKYVPFTKKLPLFLHIEDKLLYLNEKVRMIRGEDQEDAKVLGHQYEVTVEPYSQSREKQLKKKRTKAIFSQGKAGKKAVLVRKLYEMQKAKQKKQIWLISDRTTRGDDNGEVMFRYLCANPDPTVEPYFVVNKDTQDYVEMKNLGKVVEPFSWKHKLLFLLNEFSLSSQANKPVINPFGKLEYLYRDIIYDKKLVFLQHGVTKDNQSKWLNKYNRNLFGFIVSTKPEYDSAFTYDYFYPEKNIWLTGMPRYDRLVHDERKYVTVMPTWRKSLSSGTDARGVWQLGKEFQESEYFHFYDDLLNNERLLGAAEKYGYTICFMPHPNTIDGLHMFRHDPRVKFMDSSYSYKDIFAQTDLMITDYSSVAFDFAYLRKPIVYSQFDRDSFFSGAHSYTEGYFDYERDGFGEVEHTLDGTVDRIIEYMADGCQMKEEYRKRMDETFAFNDRNCSKRVYERIIENR</sequence>
<accession>A0A367G1U2</accession>
<dbReference type="AlphaFoldDB" id="A0A367G1U2"/>
<dbReference type="PANTHER" id="PTHR37316:SF3">
    <property type="entry name" value="TEICHOIC ACID GLYCEROL-PHOSPHATE TRANSFERASE"/>
    <property type="match status" value="1"/>
</dbReference>
<dbReference type="Proteomes" id="UP000253208">
    <property type="component" value="Unassembled WGS sequence"/>
</dbReference>